<keyword evidence="5" id="KW-0503">Monooxygenase</keyword>
<gene>
    <name evidence="5" type="ORF">F0L68_38495</name>
</gene>
<dbReference type="InterPro" id="IPR051024">
    <property type="entry name" value="GlcNAc_Chitin_IntDeg"/>
</dbReference>
<evidence type="ECO:0000313" key="6">
    <source>
        <dbReference type="Proteomes" id="UP000323454"/>
    </source>
</evidence>
<dbReference type="GO" id="GO:0004497">
    <property type="term" value="F:monooxygenase activity"/>
    <property type="evidence" value="ECO:0007669"/>
    <property type="project" value="UniProtKB-KW"/>
</dbReference>
<feature type="signal peptide" evidence="3">
    <location>
        <begin position="1"/>
        <end position="27"/>
    </location>
</feature>
<dbReference type="Proteomes" id="UP000323454">
    <property type="component" value="Unassembled WGS sequence"/>
</dbReference>
<dbReference type="PANTHER" id="PTHR34823">
    <property type="entry name" value="GLCNAC-BINDING PROTEIN A"/>
    <property type="match status" value="1"/>
</dbReference>
<evidence type="ECO:0000256" key="3">
    <source>
        <dbReference type="SAM" id="SignalP"/>
    </source>
</evidence>
<dbReference type="Gene3D" id="2.70.50.50">
    <property type="entry name" value="chitin-binding protein cbp21"/>
    <property type="match status" value="1"/>
</dbReference>
<dbReference type="InterPro" id="IPR004302">
    <property type="entry name" value="Cellulose/chitin-bd_N"/>
</dbReference>
<keyword evidence="1 3" id="KW-0732">Signal</keyword>
<evidence type="ECO:0000259" key="4">
    <source>
        <dbReference type="Pfam" id="PF03067"/>
    </source>
</evidence>
<sequence>MTRKLTIPLFCLAVLAFPILVAGVAQAHGYTAKPPSRSYLCAQGVVTDCGEIQYEPQSVEGPKGFPGSGPDDGTICAGGNGRFAELDDPRGGAWPATSLTSGAGYDFVWHFTARHATTSFRYFITRDGYDPTQPLTRADLEPTPFLSVPWNGIRPTGDVTNHGTIPSGKSGRHLILGVWDIADTGNAFYSCADVLL</sequence>
<dbReference type="EMBL" id="VUOB01000086">
    <property type="protein sequence ID" value="KAA2250983.1"/>
    <property type="molecule type" value="Genomic_DNA"/>
</dbReference>
<dbReference type="CDD" id="cd21177">
    <property type="entry name" value="LPMO_AA10"/>
    <property type="match status" value="1"/>
</dbReference>
<evidence type="ECO:0000256" key="2">
    <source>
        <dbReference type="SAM" id="MobiDB-lite"/>
    </source>
</evidence>
<dbReference type="RefSeq" id="WP_149854858.1">
    <property type="nucleotide sequence ID" value="NZ_VUOB01000086.1"/>
</dbReference>
<keyword evidence="5" id="KW-0560">Oxidoreductase</keyword>
<dbReference type="SUPFAM" id="SSF81296">
    <property type="entry name" value="E set domains"/>
    <property type="match status" value="1"/>
</dbReference>
<proteinExistence type="predicted"/>
<dbReference type="PANTHER" id="PTHR34823:SF1">
    <property type="entry name" value="CHITIN-BINDING TYPE-4 DOMAIN-CONTAINING PROTEIN"/>
    <property type="match status" value="1"/>
</dbReference>
<keyword evidence="6" id="KW-1185">Reference proteome</keyword>
<evidence type="ECO:0000256" key="1">
    <source>
        <dbReference type="ARBA" id="ARBA00022729"/>
    </source>
</evidence>
<feature type="domain" description="Chitin-binding type-4" evidence="4">
    <location>
        <begin position="28"/>
        <end position="194"/>
    </location>
</feature>
<reference evidence="5 6" key="1">
    <citation type="submission" date="2019-09" db="EMBL/GenBank/DDBJ databases">
        <title>Goodfellowia gen. nov., a new genus of the Pseudonocardineae related to Actinoalloteichus, containing Goodfellowia coeruleoviolacea gen. nov., comb. nov. gen. nov., comb. nov.</title>
        <authorList>
            <person name="Labeda D."/>
        </authorList>
    </citation>
    <scope>NUCLEOTIDE SEQUENCE [LARGE SCALE GENOMIC DNA]</scope>
    <source>
        <strain evidence="5 6">AN110305</strain>
    </source>
</reference>
<feature type="chain" id="PRO_5023036430" evidence="3">
    <location>
        <begin position="28"/>
        <end position="196"/>
    </location>
</feature>
<name>A0A5B2WFN4_9PSEU</name>
<dbReference type="Pfam" id="PF03067">
    <property type="entry name" value="LPMO_10"/>
    <property type="match status" value="1"/>
</dbReference>
<comment type="caution">
    <text evidence="5">The sequence shown here is derived from an EMBL/GenBank/DDBJ whole genome shotgun (WGS) entry which is preliminary data.</text>
</comment>
<dbReference type="InterPro" id="IPR014756">
    <property type="entry name" value="Ig_E-set"/>
</dbReference>
<dbReference type="AlphaFoldDB" id="A0A5B2WFN4"/>
<protein>
    <submittedName>
        <fullName evidence="5">Lytic polysaccharide monooxygenase</fullName>
    </submittedName>
</protein>
<accession>A0A5B2WFN4</accession>
<evidence type="ECO:0000313" key="5">
    <source>
        <dbReference type="EMBL" id="KAA2250983.1"/>
    </source>
</evidence>
<reference evidence="5 6" key="2">
    <citation type="submission" date="2019-09" db="EMBL/GenBank/DDBJ databases">
        <authorList>
            <person name="Jin C."/>
        </authorList>
    </citation>
    <scope>NUCLEOTIDE SEQUENCE [LARGE SCALE GENOMIC DNA]</scope>
    <source>
        <strain evidence="5 6">AN110305</strain>
    </source>
</reference>
<dbReference type="OrthoDB" id="2702399at2"/>
<organism evidence="5 6">
    <name type="scientific">Solihabitans fulvus</name>
    <dbReference type="NCBI Taxonomy" id="1892852"/>
    <lineage>
        <taxon>Bacteria</taxon>
        <taxon>Bacillati</taxon>
        <taxon>Actinomycetota</taxon>
        <taxon>Actinomycetes</taxon>
        <taxon>Pseudonocardiales</taxon>
        <taxon>Pseudonocardiaceae</taxon>
        <taxon>Solihabitans</taxon>
    </lineage>
</organism>
<feature type="region of interest" description="Disordered" evidence="2">
    <location>
        <begin position="57"/>
        <end position="81"/>
    </location>
</feature>